<name>M7MJF2_9FLAO</name>
<evidence type="ECO:0000313" key="1">
    <source>
        <dbReference type="EMBL" id="EMQ95000.1"/>
    </source>
</evidence>
<dbReference type="OrthoDB" id="1453839at2"/>
<dbReference type="Proteomes" id="UP000012024">
    <property type="component" value="Unassembled WGS sequence"/>
</dbReference>
<evidence type="ECO:0008006" key="3">
    <source>
        <dbReference type="Google" id="ProtNLM"/>
    </source>
</evidence>
<gene>
    <name evidence="1" type="ORF">D778_00170</name>
</gene>
<dbReference type="RefSeq" id="WP_007649474.1">
    <property type="nucleotide sequence ID" value="NZ_ANLA01000011.1"/>
</dbReference>
<reference evidence="1 2" key="1">
    <citation type="submission" date="2012-12" db="EMBL/GenBank/DDBJ databases">
        <title>Genome assembly of Formosa sp. AK20.</title>
        <authorList>
            <person name="Kumar R."/>
            <person name="Khatri I."/>
            <person name="Vaidya B."/>
            <person name="Subramanian S."/>
            <person name="Pinnaka A."/>
        </authorList>
    </citation>
    <scope>NUCLEOTIDE SEQUENCE [LARGE SCALE GENOMIC DNA]</scope>
    <source>
        <strain evidence="1 2">AK20</strain>
    </source>
</reference>
<sequence>MLTYIIIGIVILGLIFIIKSNKPNPKPKSEINKKPDDYIPTSELIRRTEERIASSKALLAEIRANEGNETILENIESETGTGIYEEYEVTGVHIASRKNYILNYCSEYDELELKHEKNNKFSDRAIVVKHDGKKIGYIAEYDVEEVHGIIKNPFKSHIAEIEYDGSYLTVRIGLEN</sequence>
<dbReference type="EMBL" id="ANLA01000011">
    <property type="protein sequence ID" value="EMQ95000.1"/>
    <property type="molecule type" value="Genomic_DNA"/>
</dbReference>
<protein>
    <recommendedName>
        <fullName evidence="3">HIRAN domain-containing protein</fullName>
    </recommendedName>
</protein>
<dbReference type="GeneID" id="98641482"/>
<dbReference type="eggNOG" id="ENOG5033CY1">
    <property type="taxonomic scope" value="Bacteria"/>
</dbReference>
<dbReference type="PATRIC" id="fig|1137281.3.peg.1604"/>
<dbReference type="Gene3D" id="3.30.70.2330">
    <property type="match status" value="1"/>
</dbReference>
<proteinExistence type="predicted"/>
<comment type="caution">
    <text evidence="1">The sequence shown here is derived from an EMBL/GenBank/DDBJ whole genome shotgun (WGS) entry which is preliminary data.</text>
</comment>
<keyword evidence="2" id="KW-1185">Reference proteome</keyword>
<organism evidence="1 2">
    <name type="scientific">Xanthomarina gelatinilytica</name>
    <dbReference type="NCBI Taxonomy" id="1137281"/>
    <lineage>
        <taxon>Bacteria</taxon>
        <taxon>Pseudomonadati</taxon>
        <taxon>Bacteroidota</taxon>
        <taxon>Flavobacteriia</taxon>
        <taxon>Flavobacteriales</taxon>
        <taxon>Flavobacteriaceae</taxon>
        <taxon>Xanthomarina</taxon>
    </lineage>
</organism>
<dbReference type="AlphaFoldDB" id="M7MJF2"/>
<evidence type="ECO:0000313" key="2">
    <source>
        <dbReference type="Proteomes" id="UP000012024"/>
    </source>
</evidence>
<accession>M7MJF2</accession>